<reference evidence="12 13" key="1">
    <citation type="journal article" date="2018" name="Mol. Biol. Evol.">
        <title>Broad Genomic Sampling Reveals a Smut Pathogenic Ancestry of the Fungal Clade Ustilaginomycotina.</title>
        <authorList>
            <person name="Kijpornyongpan T."/>
            <person name="Mondo S.J."/>
            <person name="Barry K."/>
            <person name="Sandor L."/>
            <person name="Lee J."/>
            <person name="Lipzen A."/>
            <person name="Pangilinan J."/>
            <person name="LaButti K."/>
            <person name="Hainaut M."/>
            <person name="Henrissat B."/>
            <person name="Grigoriev I.V."/>
            <person name="Spatafora J.W."/>
            <person name="Aime M.C."/>
        </authorList>
    </citation>
    <scope>NUCLEOTIDE SEQUENCE [LARGE SCALE GENOMIC DNA]</scope>
    <source>
        <strain evidence="12 13">MCA 3645</strain>
    </source>
</reference>
<dbReference type="Gene3D" id="3.40.30.10">
    <property type="entry name" value="Glutaredoxin"/>
    <property type="match status" value="1"/>
</dbReference>
<keyword evidence="4" id="KW-0560">Oxidoreductase</keyword>
<dbReference type="GO" id="GO:0005737">
    <property type="term" value="C:cytoplasm"/>
    <property type="evidence" value="ECO:0007669"/>
    <property type="project" value="TreeGrafter"/>
</dbReference>
<name>A0A317XJ31_9BASI</name>
<feature type="compositionally biased region" description="Low complexity" evidence="10">
    <location>
        <begin position="17"/>
        <end position="32"/>
    </location>
</feature>
<dbReference type="FunCoup" id="A0A317XJ31">
    <property type="interactions" value="161"/>
</dbReference>
<evidence type="ECO:0000256" key="9">
    <source>
        <dbReference type="ARBA" id="ARBA00049091"/>
    </source>
</evidence>
<dbReference type="SUPFAM" id="SSF52833">
    <property type="entry name" value="Thioredoxin-like"/>
    <property type="match status" value="1"/>
</dbReference>
<evidence type="ECO:0000256" key="6">
    <source>
        <dbReference type="ARBA" id="ARBA00023284"/>
    </source>
</evidence>
<keyword evidence="2" id="KW-0575">Peroxidase</keyword>
<feature type="compositionally biased region" description="Polar residues" evidence="10">
    <location>
        <begin position="85"/>
        <end position="94"/>
    </location>
</feature>
<keyword evidence="6" id="KW-0676">Redox-active center</keyword>
<dbReference type="PROSITE" id="PS51352">
    <property type="entry name" value="THIOREDOXIN_2"/>
    <property type="match status" value="1"/>
</dbReference>
<evidence type="ECO:0000313" key="12">
    <source>
        <dbReference type="EMBL" id="PWY97799.1"/>
    </source>
</evidence>
<comment type="similarity">
    <text evidence="8">Belongs to the peroxiredoxin family. BCP/PrxQ subfamily.</text>
</comment>
<sequence>MAGEEVAPRRSARNAGKPASAPAPVTKAPTKAAPKRKSEPEPEPEAEAKPASGDAKKAKAATEPSSGGGGAGQLKVGDSIPSGLTLKTESNDSVDISSLRKAVLFSYPRANTSGCTTQANLYRDNYSAFKDAGYEVYGLSNDGAAALKSWKEKRGFQYSLLSDPKRELIGVLTGSKDKTKRSHFVIGEDGKLGLIALSVKPPESFQHALDFIEKQK</sequence>
<dbReference type="Pfam" id="PF00578">
    <property type="entry name" value="AhpC-TSA"/>
    <property type="match status" value="1"/>
</dbReference>
<dbReference type="OrthoDB" id="338622at2759"/>
<evidence type="ECO:0000256" key="8">
    <source>
        <dbReference type="ARBA" id="ARBA00038489"/>
    </source>
</evidence>
<accession>A0A317XJ31</accession>
<protein>
    <recommendedName>
        <fullName evidence="1">thioredoxin-dependent peroxiredoxin</fullName>
        <ecNumber evidence="1">1.11.1.24</ecNumber>
    </recommendedName>
    <alternativeName>
        <fullName evidence="7">Thioredoxin peroxidase</fullName>
    </alternativeName>
</protein>
<evidence type="ECO:0000313" key="13">
    <source>
        <dbReference type="Proteomes" id="UP000246740"/>
    </source>
</evidence>
<dbReference type="InParanoid" id="A0A317XJ31"/>
<dbReference type="EC" id="1.11.1.24" evidence="1"/>
<dbReference type="Proteomes" id="UP000246740">
    <property type="component" value="Unassembled WGS sequence"/>
</dbReference>
<dbReference type="GO" id="GO:0034599">
    <property type="term" value="P:cellular response to oxidative stress"/>
    <property type="evidence" value="ECO:0007669"/>
    <property type="project" value="TreeGrafter"/>
</dbReference>
<dbReference type="GO" id="GO:0045454">
    <property type="term" value="P:cell redox homeostasis"/>
    <property type="evidence" value="ECO:0007669"/>
    <property type="project" value="TreeGrafter"/>
</dbReference>
<dbReference type="InterPro" id="IPR000866">
    <property type="entry name" value="AhpC/TSA"/>
</dbReference>
<dbReference type="AlphaFoldDB" id="A0A317XJ31"/>
<dbReference type="InterPro" id="IPR050924">
    <property type="entry name" value="Peroxiredoxin_BCP/PrxQ"/>
</dbReference>
<feature type="region of interest" description="Disordered" evidence="10">
    <location>
        <begin position="1"/>
        <end position="94"/>
    </location>
</feature>
<dbReference type="InterPro" id="IPR013766">
    <property type="entry name" value="Thioredoxin_domain"/>
</dbReference>
<evidence type="ECO:0000256" key="4">
    <source>
        <dbReference type="ARBA" id="ARBA00023002"/>
    </source>
</evidence>
<evidence type="ECO:0000259" key="11">
    <source>
        <dbReference type="PROSITE" id="PS51352"/>
    </source>
</evidence>
<dbReference type="PANTHER" id="PTHR42801:SF23">
    <property type="entry name" value="PEROXIREDOXIN DOT5"/>
    <property type="match status" value="1"/>
</dbReference>
<dbReference type="EMBL" id="KZ819202">
    <property type="protein sequence ID" value="PWY97799.1"/>
    <property type="molecule type" value="Genomic_DNA"/>
</dbReference>
<evidence type="ECO:0000256" key="3">
    <source>
        <dbReference type="ARBA" id="ARBA00022862"/>
    </source>
</evidence>
<comment type="catalytic activity">
    <reaction evidence="9">
        <text>a hydroperoxide + [thioredoxin]-dithiol = an alcohol + [thioredoxin]-disulfide + H2O</text>
        <dbReference type="Rhea" id="RHEA:62620"/>
        <dbReference type="Rhea" id="RHEA-COMP:10698"/>
        <dbReference type="Rhea" id="RHEA-COMP:10700"/>
        <dbReference type="ChEBI" id="CHEBI:15377"/>
        <dbReference type="ChEBI" id="CHEBI:29950"/>
        <dbReference type="ChEBI" id="CHEBI:30879"/>
        <dbReference type="ChEBI" id="CHEBI:35924"/>
        <dbReference type="ChEBI" id="CHEBI:50058"/>
        <dbReference type="EC" id="1.11.1.24"/>
    </reaction>
</comment>
<evidence type="ECO:0000256" key="1">
    <source>
        <dbReference type="ARBA" id="ARBA00013017"/>
    </source>
</evidence>
<keyword evidence="5" id="KW-1015">Disulfide bond</keyword>
<proteinExistence type="inferred from homology"/>
<dbReference type="PANTHER" id="PTHR42801">
    <property type="entry name" value="THIOREDOXIN-DEPENDENT PEROXIDE REDUCTASE"/>
    <property type="match status" value="1"/>
</dbReference>
<evidence type="ECO:0000256" key="10">
    <source>
        <dbReference type="SAM" id="MobiDB-lite"/>
    </source>
</evidence>
<dbReference type="CDD" id="cd03017">
    <property type="entry name" value="PRX_BCP"/>
    <property type="match status" value="1"/>
</dbReference>
<feature type="domain" description="Thioredoxin" evidence="11">
    <location>
        <begin position="74"/>
        <end position="216"/>
    </location>
</feature>
<evidence type="ECO:0000256" key="2">
    <source>
        <dbReference type="ARBA" id="ARBA00022559"/>
    </source>
</evidence>
<evidence type="ECO:0000256" key="7">
    <source>
        <dbReference type="ARBA" id="ARBA00032824"/>
    </source>
</evidence>
<evidence type="ECO:0000256" key="5">
    <source>
        <dbReference type="ARBA" id="ARBA00023157"/>
    </source>
</evidence>
<gene>
    <name evidence="12" type="ORF">BCV70DRAFT_45754</name>
</gene>
<keyword evidence="3" id="KW-0049">Antioxidant</keyword>
<dbReference type="STRING" id="1882483.A0A317XJ31"/>
<organism evidence="12 13">
    <name type="scientific">Testicularia cyperi</name>
    <dbReference type="NCBI Taxonomy" id="1882483"/>
    <lineage>
        <taxon>Eukaryota</taxon>
        <taxon>Fungi</taxon>
        <taxon>Dikarya</taxon>
        <taxon>Basidiomycota</taxon>
        <taxon>Ustilaginomycotina</taxon>
        <taxon>Ustilaginomycetes</taxon>
        <taxon>Ustilaginales</taxon>
        <taxon>Anthracoideaceae</taxon>
        <taxon>Testicularia</taxon>
    </lineage>
</organism>
<dbReference type="GO" id="GO:0008379">
    <property type="term" value="F:thioredoxin peroxidase activity"/>
    <property type="evidence" value="ECO:0007669"/>
    <property type="project" value="TreeGrafter"/>
</dbReference>
<dbReference type="InterPro" id="IPR036249">
    <property type="entry name" value="Thioredoxin-like_sf"/>
</dbReference>
<keyword evidence="13" id="KW-1185">Reference proteome</keyword>